<comment type="caution">
    <text evidence="1">The sequence shown here is derived from an EMBL/GenBank/DDBJ whole genome shotgun (WGS) entry which is preliminary data.</text>
</comment>
<gene>
    <name evidence="1" type="ORF">V6N11_010478</name>
</gene>
<protein>
    <submittedName>
        <fullName evidence="1">Uncharacterized protein</fullName>
    </submittedName>
</protein>
<accession>A0ABR2S682</accession>
<evidence type="ECO:0000313" key="2">
    <source>
        <dbReference type="Proteomes" id="UP001396334"/>
    </source>
</evidence>
<evidence type="ECO:0000313" key="1">
    <source>
        <dbReference type="EMBL" id="KAK9020454.1"/>
    </source>
</evidence>
<proteinExistence type="predicted"/>
<keyword evidence="2" id="KW-1185">Reference proteome</keyword>
<reference evidence="1 2" key="1">
    <citation type="journal article" date="2024" name="G3 (Bethesda)">
        <title>Genome assembly of Hibiscus sabdariffa L. provides insights into metabolisms of medicinal natural products.</title>
        <authorList>
            <person name="Kim T."/>
        </authorList>
    </citation>
    <scope>NUCLEOTIDE SEQUENCE [LARGE SCALE GENOMIC DNA]</scope>
    <source>
        <strain evidence="1">TK-2024</strain>
        <tissue evidence="1">Old leaves</tissue>
    </source>
</reference>
<sequence length="164" mass="18348">MLHILVEVDGDVNCDEWVGMVERNIDLRSEHMYVMWGSQPELEPPEWNTAHVRGVTIAENQEQVRGVTVAENQEQMLELEWNTQLDKDIDLSVSNLNLREESVHFTTVLTYSDLVPIPVSIVYASVIPEVHVVVTNDVPHKGIGAVLLNGKGCGICFGSSIVIW</sequence>
<organism evidence="1 2">
    <name type="scientific">Hibiscus sabdariffa</name>
    <name type="common">roselle</name>
    <dbReference type="NCBI Taxonomy" id="183260"/>
    <lineage>
        <taxon>Eukaryota</taxon>
        <taxon>Viridiplantae</taxon>
        <taxon>Streptophyta</taxon>
        <taxon>Embryophyta</taxon>
        <taxon>Tracheophyta</taxon>
        <taxon>Spermatophyta</taxon>
        <taxon>Magnoliopsida</taxon>
        <taxon>eudicotyledons</taxon>
        <taxon>Gunneridae</taxon>
        <taxon>Pentapetalae</taxon>
        <taxon>rosids</taxon>
        <taxon>malvids</taxon>
        <taxon>Malvales</taxon>
        <taxon>Malvaceae</taxon>
        <taxon>Malvoideae</taxon>
        <taxon>Hibiscus</taxon>
    </lineage>
</organism>
<name>A0ABR2S682_9ROSI</name>
<dbReference type="EMBL" id="JBBPBN010000016">
    <property type="protein sequence ID" value="KAK9020454.1"/>
    <property type="molecule type" value="Genomic_DNA"/>
</dbReference>
<dbReference type="Proteomes" id="UP001396334">
    <property type="component" value="Unassembled WGS sequence"/>
</dbReference>